<accession>A0A5E4Z366</accession>
<sequence length="169" mass="18760">MSESSSTTFTESFTVVHARHIASKVAADLQRFQDFYGAPATEWISRYEAELVEVLKYDVLGTVTYGFKRDGLWTRAAVKYVALPGGTLVENHDPGRVKPNLDVAGASFTSYLTHNDRWWQLSDGQRASIRASLPFQRGTGNEPPLESGRWETDKSYLAGGRGIGRSSVR</sequence>
<proteinExistence type="predicted"/>
<evidence type="ECO:0000256" key="1">
    <source>
        <dbReference type="SAM" id="MobiDB-lite"/>
    </source>
</evidence>
<feature type="region of interest" description="Disordered" evidence="1">
    <location>
        <begin position="132"/>
        <end position="169"/>
    </location>
</feature>
<dbReference type="InterPro" id="IPR041162">
    <property type="entry name" value="Bact_HORMA_1"/>
</dbReference>
<feature type="domain" description="Bacterial HORMA" evidence="2">
    <location>
        <begin position="4"/>
        <end position="169"/>
    </location>
</feature>
<dbReference type="OrthoDB" id="7594557at2"/>
<dbReference type="EMBL" id="CABPRZ010000030">
    <property type="protein sequence ID" value="VVE55152.1"/>
    <property type="molecule type" value="Genomic_DNA"/>
</dbReference>
<dbReference type="Proteomes" id="UP000414233">
    <property type="component" value="Unassembled WGS sequence"/>
</dbReference>
<protein>
    <recommendedName>
        <fullName evidence="2">Bacterial HORMA domain-containing protein</fullName>
    </recommendedName>
</protein>
<dbReference type="Pfam" id="PF18138">
    <property type="entry name" value="bacHORMA_1"/>
    <property type="match status" value="1"/>
</dbReference>
<evidence type="ECO:0000259" key="2">
    <source>
        <dbReference type="Pfam" id="PF18138"/>
    </source>
</evidence>
<organism evidence="3 4">
    <name type="scientific">Pandoraea terrae</name>
    <dbReference type="NCBI Taxonomy" id="1537710"/>
    <lineage>
        <taxon>Bacteria</taxon>
        <taxon>Pseudomonadati</taxon>
        <taxon>Pseudomonadota</taxon>
        <taxon>Betaproteobacteria</taxon>
        <taxon>Burkholderiales</taxon>
        <taxon>Burkholderiaceae</taxon>
        <taxon>Pandoraea</taxon>
    </lineage>
</organism>
<keyword evidence="4" id="KW-1185">Reference proteome</keyword>
<dbReference type="AlphaFoldDB" id="A0A5E4Z366"/>
<reference evidence="3 4" key="1">
    <citation type="submission" date="2019-08" db="EMBL/GenBank/DDBJ databases">
        <authorList>
            <person name="Peeters C."/>
        </authorList>
    </citation>
    <scope>NUCLEOTIDE SEQUENCE [LARGE SCALE GENOMIC DNA]</scope>
    <source>
        <strain evidence="3 4">LMG 30175</strain>
    </source>
</reference>
<evidence type="ECO:0000313" key="3">
    <source>
        <dbReference type="EMBL" id="VVE55152.1"/>
    </source>
</evidence>
<gene>
    <name evidence="3" type="ORF">PTE30175_04881</name>
</gene>
<dbReference type="RefSeq" id="WP_150699632.1">
    <property type="nucleotide sequence ID" value="NZ_CABPRZ010000030.1"/>
</dbReference>
<evidence type="ECO:0000313" key="4">
    <source>
        <dbReference type="Proteomes" id="UP000414233"/>
    </source>
</evidence>
<name>A0A5E4Z366_9BURK</name>